<protein>
    <submittedName>
        <fullName evidence="2">Uncharacterized protein</fullName>
    </submittedName>
</protein>
<comment type="caution">
    <text evidence="2">The sequence shown here is derived from an EMBL/GenBank/DDBJ whole genome shotgun (WGS) entry which is preliminary data.</text>
</comment>
<gene>
    <name evidence="2" type="ORF">EVAR_93740_1</name>
</gene>
<dbReference type="Proteomes" id="UP000299102">
    <property type="component" value="Unassembled WGS sequence"/>
</dbReference>
<organism evidence="2 3">
    <name type="scientific">Eumeta variegata</name>
    <name type="common">Bagworm moth</name>
    <name type="synonym">Eumeta japonica</name>
    <dbReference type="NCBI Taxonomy" id="151549"/>
    <lineage>
        <taxon>Eukaryota</taxon>
        <taxon>Metazoa</taxon>
        <taxon>Ecdysozoa</taxon>
        <taxon>Arthropoda</taxon>
        <taxon>Hexapoda</taxon>
        <taxon>Insecta</taxon>
        <taxon>Pterygota</taxon>
        <taxon>Neoptera</taxon>
        <taxon>Endopterygota</taxon>
        <taxon>Lepidoptera</taxon>
        <taxon>Glossata</taxon>
        <taxon>Ditrysia</taxon>
        <taxon>Tineoidea</taxon>
        <taxon>Psychidae</taxon>
        <taxon>Oiketicinae</taxon>
        <taxon>Eumeta</taxon>
    </lineage>
</organism>
<evidence type="ECO:0000313" key="2">
    <source>
        <dbReference type="EMBL" id="GBP20626.1"/>
    </source>
</evidence>
<accession>A0A4C1U474</accession>
<dbReference type="EMBL" id="BGZK01000120">
    <property type="protein sequence ID" value="GBP20626.1"/>
    <property type="molecule type" value="Genomic_DNA"/>
</dbReference>
<feature type="region of interest" description="Disordered" evidence="1">
    <location>
        <begin position="49"/>
        <end position="79"/>
    </location>
</feature>
<dbReference type="AlphaFoldDB" id="A0A4C1U474"/>
<feature type="compositionally biased region" description="Basic and acidic residues" evidence="1">
    <location>
        <begin position="56"/>
        <end position="79"/>
    </location>
</feature>
<keyword evidence="3" id="KW-1185">Reference proteome</keyword>
<reference evidence="2 3" key="1">
    <citation type="journal article" date="2019" name="Commun. Biol.">
        <title>The bagworm genome reveals a unique fibroin gene that provides high tensile strength.</title>
        <authorList>
            <person name="Kono N."/>
            <person name="Nakamura H."/>
            <person name="Ohtoshi R."/>
            <person name="Tomita M."/>
            <person name="Numata K."/>
            <person name="Arakawa K."/>
        </authorList>
    </citation>
    <scope>NUCLEOTIDE SEQUENCE [LARGE SCALE GENOMIC DNA]</scope>
</reference>
<evidence type="ECO:0000313" key="3">
    <source>
        <dbReference type="Proteomes" id="UP000299102"/>
    </source>
</evidence>
<sequence length="79" mass="8269">MFPFYVVPKRSCKWVASSLRTGMIGSIRGACSGLIKRAVPAGARPPTSIGIVTADGRGDASGRRGGAEELRPFSDCSAR</sequence>
<evidence type="ECO:0000256" key="1">
    <source>
        <dbReference type="SAM" id="MobiDB-lite"/>
    </source>
</evidence>
<name>A0A4C1U474_EUMVA</name>
<proteinExistence type="predicted"/>